<dbReference type="GO" id="GO:0016020">
    <property type="term" value="C:membrane"/>
    <property type="evidence" value="ECO:0007669"/>
    <property type="project" value="InterPro"/>
</dbReference>
<feature type="transmembrane region" description="Helical" evidence="2">
    <location>
        <begin position="144"/>
        <end position="163"/>
    </location>
</feature>
<dbReference type="InterPro" id="IPR002528">
    <property type="entry name" value="MATE_fam"/>
</dbReference>
<keyword evidence="2" id="KW-0812">Transmembrane</keyword>
<dbReference type="Pfam" id="PF01554">
    <property type="entry name" value="MatE"/>
    <property type="match status" value="1"/>
</dbReference>
<proteinExistence type="inferred from homology"/>
<dbReference type="GO" id="GO:0015297">
    <property type="term" value="F:antiporter activity"/>
    <property type="evidence" value="ECO:0007669"/>
    <property type="project" value="InterPro"/>
</dbReference>
<dbReference type="AlphaFoldDB" id="A0A8S2TKB0"/>
<name>A0A8S2TKB0_9BILA</name>
<evidence type="ECO:0000313" key="3">
    <source>
        <dbReference type="EMBL" id="CAF4285765.1"/>
    </source>
</evidence>
<dbReference type="GO" id="GO:0042910">
    <property type="term" value="F:xenobiotic transmembrane transporter activity"/>
    <property type="evidence" value="ECO:0007669"/>
    <property type="project" value="InterPro"/>
</dbReference>
<evidence type="ECO:0000313" key="4">
    <source>
        <dbReference type="Proteomes" id="UP000681720"/>
    </source>
</evidence>
<comment type="similarity">
    <text evidence="1">Belongs to the multi antimicrobial extrusion (MATE) (TC 2.A.66.1) family.</text>
</comment>
<feature type="non-terminal residue" evidence="3">
    <location>
        <position position="1"/>
    </location>
</feature>
<feature type="transmembrane region" description="Helical" evidence="2">
    <location>
        <begin position="70"/>
        <end position="92"/>
    </location>
</feature>
<keyword evidence="2" id="KW-1133">Transmembrane helix</keyword>
<dbReference type="EMBL" id="CAJOBJ010033320">
    <property type="protein sequence ID" value="CAF4285765.1"/>
    <property type="molecule type" value="Genomic_DNA"/>
</dbReference>
<organism evidence="3 4">
    <name type="scientific">Rotaria magnacalcarata</name>
    <dbReference type="NCBI Taxonomy" id="392030"/>
    <lineage>
        <taxon>Eukaryota</taxon>
        <taxon>Metazoa</taxon>
        <taxon>Spiralia</taxon>
        <taxon>Gnathifera</taxon>
        <taxon>Rotifera</taxon>
        <taxon>Eurotatoria</taxon>
        <taxon>Bdelloidea</taxon>
        <taxon>Philodinida</taxon>
        <taxon>Philodinidae</taxon>
        <taxon>Rotaria</taxon>
    </lineage>
</organism>
<sequence length="166" mass="18722">TKADALTLARRTLLLIGFMQLWDGYNIINTGIVKACGKQKRSAMISFLGFYVFGIPVAAFLMFFVRIDIYGFWIGVIIAETVTNIFLFLLIYRFNWENHAKAALVRIQFNTNNISIVTTGNGESEDTKINSRNDAEEIIPMESIGLKILVLLLFILFFIAGIITSK</sequence>
<accession>A0A8S2TKB0</accession>
<evidence type="ECO:0000256" key="1">
    <source>
        <dbReference type="ARBA" id="ARBA00010199"/>
    </source>
</evidence>
<gene>
    <name evidence="3" type="ORF">GIL414_LOCUS25173</name>
</gene>
<dbReference type="Proteomes" id="UP000681720">
    <property type="component" value="Unassembled WGS sequence"/>
</dbReference>
<reference evidence="3" key="1">
    <citation type="submission" date="2021-02" db="EMBL/GenBank/DDBJ databases">
        <authorList>
            <person name="Nowell W R."/>
        </authorList>
    </citation>
    <scope>NUCLEOTIDE SEQUENCE</scope>
</reference>
<feature type="transmembrane region" description="Helical" evidence="2">
    <location>
        <begin position="44"/>
        <end position="64"/>
    </location>
</feature>
<evidence type="ECO:0000256" key="2">
    <source>
        <dbReference type="SAM" id="Phobius"/>
    </source>
</evidence>
<comment type="caution">
    <text evidence="3">The sequence shown here is derived from an EMBL/GenBank/DDBJ whole genome shotgun (WGS) entry which is preliminary data.</text>
</comment>
<protein>
    <submittedName>
        <fullName evidence="3">Uncharacterized protein</fullName>
    </submittedName>
</protein>
<keyword evidence="2" id="KW-0472">Membrane</keyword>